<evidence type="ECO:0000256" key="6">
    <source>
        <dbReference type="ARBA" id="ARBA00022989"/>
    </source>
</evidence>
<dbReference type="PROSITE" id="PS51371">
    <property type="entry name" value="CBS"/>
    <property type="match status" value="2"/>
</dbReference>
<dbReference type="SMART" id="SM01091">
    <property type="entry name" value="CorC_HlyC"/>
    <property type="match status" value="1"/>
</dbReference>
<gene>
    <name evidence="14" type="ORF">IAA84_11820</name>
</gene>
<dbReference type="AlphaFoldDB" id="A0A9D1G2B0"/>
<evidence type="ECO:0000256" key="9">
    <source>
        <dbReference type="PROSITE-ProRule" id="PRU00703"/>
    </source>
</evidence>
<evidence type="ECO:0000256" key="4">
    <source>
        <dbReference type="ARBA" id="ARBA00022692"/>
    </source>
</evidence>
<dbReference type="GO" id="GO:0050660">
    <property type="term" value="F:flavin adenine dinucleotide binding"/>
    <property type="evidence" value="ECO:0007669"/>
    <property type="project" value="InterPro"/>
</dbReference>
<evidence type="ECO:0000256" key="2">
    <source>
        <dbReference type="ARBA" id="ARBA00006337"/>
    </source>
</evidence>
<evidence type="ECO:0000259" key="12">
    <source>
        <dbReference type="PROSITE" id="PS51371"/>
    </source>
</evidence>
<dbReference type="InterPro" id="IPR016169">
    <property type="entry name" value="FAD-bd_PCMH_sub2"/>
</dbReference>
<keyword evidence="3" id="KW-1003">Cell membrane</keyword>
<reference evidence="14" key="2">
    <citation type="journal article" date="2021" name="PeerJ">
        <title>Extensive microbial diversity within the chicken gut microbiome revealed by metagenomics and culture.</title>
        <authorList>
            <person name="Gilroy R."/>
            <person name="Ravi A."/>
            <person name="Getino M."/>
            <person name="Pursley I."/>
            <person name="Horton D.L."/>
            <person name="Alikhan N.F."/>
            <person name="Baker D."/>
            <person name="Gharbi K."/>
            <person name="Hall N."/>
            <person name="Watson M."/>
            <person name="Adriaenssens E.M."/>
            <person name="Foster-Nyarko E."/>
            <person name="Jarju S."/>
            <person name="Secka A."/>
            <person name="Antonio M."/>
            <person name="Oren A."/>
            <person name="Chaudhuri R.R."/>
            <person name="La Ragione R."/>
            <person name="Hildebrand F."/>
            <person name="Pallen M.J."/>
        </authorList>
    </citation>
    <scope>NUCLEOTIDE SEQUENCE</scope>
    <source>
        <strain evidence="14">13766</strain>
    </source>
</reference>
<dbReference type="SMART" id="SM00116">
    <property type="entry name" value="CBS"/>
    <property type="match status" value="2"/>
</dbReference>
<keyword evidence="8 10" id="KW-0472">Membrane</keyword>
<evidence type="ECO:0000313" key="14">
    <source>
        <dbReference type="EMBL" id="HIS93692.1"/>
    </source>
</evidence>
<dbReference type="InterPro" id="IPR036318">
    <property type="entry name" value="FAD-bd_PCMH-like_sf"/>
</dbReference>
<feature type="transmembrane region" description="Helical" evidence="11">
    <location>
        <begin position="113"/>
        <end position="134"/>
    </location>
</feature>
<proteinExistence type="inferred from homology"/>
<dbReference type="InterPro" id="IPR046342">
    <property type="entry name" value="CBS_dom_sf"/>
</dbReference>
<feature type="transmembrane region" description="Helical" evidence="11">
    <location>
        <begin position="80"/>
        <end position="101"/>
    </location>
</feature>
<evidence type="ECO:0000256" key="7">
    <source>
        <dbReference type="ARBA" id="ARBA00023122"/>
    </source>
</evidence>
<dbReference type="SUPFAM" id="SSF56176">
    <property type="entry name" value="FAD-binding/transporter-associated domain-like"/>
    <property type="match status" value="1"/>
</dbReference>
<dbReference type="PANTHER" id="PTHR22777:SF32">
    <property type="entry name" value="UPF0053 INNER MEMBRANE PROTEIN YFJD"/>
    <property type="match status" value="1"/>
</dbReference>
<keyword evidence="7 9" id="KW-0129">CBS domain</keyword>
<dbReference type="Gene3D" id="3.30.465.10">
    <property type="match status" value="1"/>
</dbReference>
<feature type="domain" description="CBS" evidence="12">
    <location>
        <begin position="260"/>
        <end position="320"/>
    </location>
</feature>
<evidence type="ECO:0000256" key="5">
    <source>
        <dbReference type="ARBA" id="ARBA00022737"/>
    </source>
</evidence>
<protein>
    <submittedName>
        <fullName evidence="14">HlyC/CorC family transporter</fullName>
    </submittedName>
</protein>
<evidence type="ECO:0000256" key="8">
    <source>
        <dbReference type="ARBA" id="ARBA00023136"/>
    </source>
</evidence>
<dbReference type="InterPro" id="IPR000644">
    <property type="entry name" value="CBS_dom"/>
</dbReference>
<name>A0A9D1G2B0_9FIRM</name>
<evidence type="ECO:0000256" key="3">
    <source>
        <dbReference type="ARBA" id="ARBA00022475"/>
    </source>
</evidence>
<feature type="domain" description="CBS" evidence="12">
    <location>
        <begin position="199"/>
        <end position="259"/>
    </location>
</feature>
<keyword evidence="5" id="KW-0677">Repeat</keyword>
<accession>A0A9D1G2B0</accession>
<sequence>MLACSACFSVCAAAFSHVNRLRLKSLAEAGNEQAAAVFALVEPGGALLPSIQMGRDMANICAAAVAAFLFGRLWGGLGAVVSVAVLAAVTLLLGVLLPQIWVRGRAEAMAMRLLWLSGALTTCFRPLCALAEWLGQRLSRPVRPGAAEAESEGGDADVMEEELRLLVDKARSDGGFDESESSLIRSAIGFGDLEVSDILTPRVDMVAVEDTASRDEIDRVFRETGFSRLPVYHEHIDGIVGVIYEKDFFANRANFTIERYLKTIPLVSPGMKISALLQYLQKNRIHLAVVMDEYGSVSGLVSLEDIVEELVGEIWDEHDEIVEDFRPLPGGACEVNGSLSLGKLFGHYGIRGESDSATVSGWVSEALGKLAAVGDEFERDGLCVTVTEVENRRVQKIRVVRCDVAKAVG</sequence>
<comment type="similarity">
    <text evidence="2">Belongs to the UPF0053 family.</text>
</comment>
<evidence type="ECO:0000256" key="11">
    <source>
        <dbReference type="SAM" id="Phobius"/>
    </source>
</evidence>
<dbReference type="InterPro" id="IPR005170">
    <property type="entry name" value="Transptr-assoc_dom"/>
</dbReference>
<feature type="transmembrane region" description="Helical" evidence="11">
    <location>
        <begin position="57"/>
        <end position="74"/>
    </location>
</feature>
<dbReference type="Pfam" id="PF01595">
    <property type="entry name" value="CNNM"/>
    <property type="match status" value="1"/>
</dbReference>
<dbReference type="Proteomes" id="UP000824140">
    <property type="component" value="Unassembled WGS sequence"/>
</dbReference>
<reference evidence="14" key="1">
    <citation type="submission" date="2020-10" db="EMBL/GenBank/DDBJ databases">
        <authorList>
            <person name="Gilroy R."/>
        </authorList>
    </citation>
    <scope>NUCLEOTIDE SEQUENCE</scope>
    <source>
        <strain evidence="14">13766</strain>
    </source>
</reference>
<dbReference type="EMBL" id="DVJN01000222">
    <property type="protein sequence ID" value="HIS93692.1"/>
    <property type="molecule type" value="Genomic_DNA"/>
</dbReference>
<dbReference type="InterPro" id="IPR002550">
    <property type="entry name" value="CNNM"/>
</dbReference>
<dbReference type="SUPFAM" id="SSF54631">
    <property type="entry name" value="CBS-domain pair"/>
    <property type="match status" value="1"/>
</dbReference>
<comment type="caution">
    <text evidence="14">The sequence shown here is derived from an EMBL/GenBank/DDBJ whole genome shotgun (WGS) entry which is preliminary data.</text>
</comment>
<keyword evidence="4 10" id="KW-0812">Transmembrane</keyword>
<dbReference type="PANTHER" id="PTHR22777">
    <property type="entry name" value="HEMOLYSIN-RELATED"/>
    <property type="match status" value="1"/>
</dbReference>
<dbReference type="FunFam" id="3.10.580.10:FF:000002">
    <property type="entry name" value="Magnesium/cobalt efflux protein CorC"/>
    <property type="match status" value="1"/>
</dbReference>
<dbReference type="CDD" id="cd04590">
    <property type="entry name" value="CBS_pair_CorC_HlyC_assoc"/>
    <property type="match status" value="1"/>
</dbReference>
<evidence type="ECO:0000259" key="13">
    <source>
        <dbReference type="PROSITE" id="PS51846"/>
    </source>
</evidence>
<organism evidence="14 15">
    <name type="scientific">Candidatus Alectryocaccomicrobium excrementavium</name>
    <dbReference type="NCBI Taxonomy" id="2840668"/>
    <lineage>
        <taxon>Bacteria</taxon>
        <taxon>Bacillati</taxon>
        <taxon>Bacillota</taxon>
        <taxon>Clostridia</taxon>
        <taxon>Candidatus Alectryocaccomicrobium</taxon>
    </lineage>
</organism>
<evidence type="ECO:0000256" key="10">
    <source>
        <dbReference type="PROSITE-ProRule" id="PRU01193"/>
    </source>
</evidence>
<dbReference type="Gene3D" id="3.10.580.10">
    <property type="entry name" value="CBS-domain"/>
    <property type="match status" value="1"/>
</dbReference>
<keyword evidence="6 10" id="KW-1133">Transmembrane helix</keyword>
<comment type="subcellular location">
    <subcellularLocation>
        <location evidence="1">Cell membrane</location>
        <topology evidence="1">Multi-pass membrane protein</topology>
    </subcellularLocation>
</comment>
<dbReference type="GO" id="GO:0005886">
    <property type="term" value="C:plasma membrane"/>
    <property type="evidence" value="ECO:0007669"/>
    <property type="project" value="UniProtKB-SubCell"/>
</dbReference>
<evidence type="ECO:0000256" key="1">
    <source>
        <dbReference type="ARBA" id="ARBA00004651"/>
    </source>
</evidence>
<dbReference type="InterPro" id="IPR044751">
    <property type="entry name" value="Ion_transp-like_CBS"/>
</dbReference>
<dbReference type="Pfam" id="PF03471">
    <property type="entry name" value="CorC_HlyC"/>
    <property type="match status" value="1"/>
</dbReference>
<dbReference type="Pfam" id="PF00571">
    <property type="entry name" value="CBS"/>
    <property type="match status" value="2"/>
</dbReference>
<feature type="domain" description="CNNM transmembrane" evidence="13">
    <location>
        <begin position="1"/>
        <end position="180"/>
    </location>
</feature>
<evidence type="ECO:0000313" key="15">
    <source>
        <dbReference type="Proteomes" id="UP000824140"/>
    </source>
</evidence>
<dbReference type="PROSITE" id="PS51846">
    <property type="entry name" value="CNNM"/>
    <property type="match status" value="1"/>
</dbReference>